<keyword evidence="17" id="KW-0349">Heme</keyword>
<dbReference type="SUPFAM" id="SSF63380">
    <property type="entry name" value="Riboflavin synthase domain-like"/>
    <property type="match status" value="1"/>
</dbReference>
<dbReference type="SFLD" id="SFLDG01168">
    <property type="entry name" value="Ferric_reductase_subgroup_(FRE"/>
    <property type="match status" value="1"/>
</dbReference>
<dbReference type="InterPro" id="IPR018247">
    <property type="entry name" value="EF_Hand_1_Ca_BS"/>
</dbReference>
<dbReference type="PROSITE" id="PS50222">
    <property type="entry name" value="EF_HAND_2"/>
    <property type="match status" value="2"/>
</dbReference>
<dbReference type="CDD" id="cd06186">
    <property type="entry name" value="NOX_Duox_like_FAD_NADP"/>
    <property type="match status" value="1"/>
</dbReference>
<feature type="transmembrane region" description="Helical" evidence="18">
    <location>
        <begin position="1146"/>
        <end position="1168"/>
    </location>
</feature>
<dbReference type="InterPro" id="IPR017938">
    <property type="entry name" value="Riboflavin_synthase-like_b-brl"/>
</dbReference>
<dbReference type="Pfam" id="PF08030">
    <property type="entry name" value="NAD_binding_6"/>
    <property type="match status" value="1"/>
</dbReference>
<dbReference type="PANTHER" id="PTHR11972">
    <property type="entry name" value="NADPH OXIDASE"/>
    <property type="match status" value="1"/>
</dbReference>
<dbReference type="GO" id="GO:0016324">
    <property type="term" value="C:apical plasma membrane"/>
    <property type="evidence" value="ECO:0007669"/>
    <property type="project" value="UniProtKB-SubCell"/>
</dbReference>
<dbReference type="SUPFAM" id="SSF52343">
    <property type="entry name" value="Ferredoxin reductase-like, C-terminal NADP-linked domain"/>
    <property type="match status" value="1"/>
</dbReference>
<keyword evidence="6 17" id="KW-0479">Metal-binding</keyword>
<evidence type="ECO:0000256" key="16">
    <source>
        <dbReference type="ARBA" id="ARBA00048762"/>
    </source>
</evidence>
<evidence type="ECO:0000256" key="12">
    <source>
        <dbReference type="ARBA" id="ARBA00023002"/>
    </source>
</evidence>
<dbReference type="InterPro" id="IPR037120">
    <property type="entry name" value="Haem_peroxidase_sf_animal"/>
</dbReference>
<dbReference type="Gene3D" id="2.40.30.10">
    <property type="entry name" value="Translation factors"/>
    <property type="match status" value="1"/>
</dbReference>
<keyword evidence="11 18" id="KW-1133">Transmembrane helix</keyword>
<dbReference type="InterPro" id="IPR011992">
    <property type="entry name" value="EF-hand-dom_pair"/>
</dbReference>
<feature type="binding site" description="axial binding residue" evidence="17">
    <location>
        <position position="351"/>
    </location>
    <ligand>
        <name>heme b</name>
        <dbReference type="ChEBI" id="CHEBI:60344"/>
    </ligand>
    <ligandPart>
        <name>Fe</name>
        <dbReference type="ChEBI" id="CHEBI:18248"/>
    </ligandPart>
</feature>
<dbReference type="SUPFAM" id="SSF47473">
    <property type="entry name" value="EF-hand"/>
    <property type="match status" value="1"/>
</dbReference>
<dbReference type="Pfam" id="PF01794">
    <property type="entry name" value="Ferric_reduct"/>
    <property type="match status" value="1"/>
</dbReference>
<dbReference type="EC" id="1.6.3.1" evidence="3"/>
<dbReference type="Pfam" id="PF03098">
    <property type="entry name" value="An_peroxidase"/>
    <property type="match status" value="1"/>
</dbReference>
<keyword evidence="7" id="KW-0677">Repeat</keyword>
<keyword evidence="5 18" id="KW-0812">Transmembrane</keyword>
<evidence type="ECO:0000256" key="5">
    <source>
        <dbReference type="ARBA" id="ARBA00022692"/>
    </source>
</evidence>
<dbReference type="GO" id="GO:0016175">
    <property type="term" value="F:superoxide-generating NAD(P)H oxidase activity"/>
    <property type="evidence" value="ECO:0007669"/>
    <property type="project" value="UniProtKB-ARBA"/>
</dbReference>
<gene>
    <name evidence="22" type="primary">ORF117757</name>
</gene>
<keyword evidence="17" id="KW-0408">Iron</keyword>
<dbReference type="FunFam" id="2.40.30.10:FF:000059">
    <property type="entry name" value="dual oxidase isoform X1"/>
    <property type="match status" value="1"/>
</dbReference>
<dbReference type="PROSITE" id="PS00018">
    <property type="entry name" value="EF_HAND_1"/>
    <property type="match status" value="1"/>
</dbReference>
<dbReference type="GO" id="GO:0042744">
    <property type="term" value="P:hydrogen peroxide catabolic process"/>
    <property type="evidence" value="ECO:0007669"/>
    <property type="project" value="UniProtKB-KW"/>
</dbReference>
<keyword evidence="8" id="KW-0274">FAD</keyword>
<feature type="chain" id="PRO_5002111390" description="NAD(P)H oxidase (H2O2-forming)" evidence="19">
    <location>
        <begin position="23"/>
        <end position="1561"/>
    </location>
</feature>
<keyword evidence="12" id="KW-0560">Oxidoreductase</keyword>
<dbReference type="GO" id="GO:0042742">
    <property type="term" value="P:defense response to bacterium"/>
    <property type="evidence" value="ECO:0007669"/>
    <property type="project" value="UniProtKB-ARBA"/>
</dbReference>
<keyword evidence="4" id="KW-0285">Flavoprotein</keyword>
<evidence type="ECO:0000256" key="1">
    <source>
        <dbReference type="ARBA" id="ARBA00004424"/>
    </source>
</evidence>
<dbReference type="SFLD" id="SFLDG01169">
    <property type="entry name" value="NADPH_oxidase_subgroup_(NOX)"/>
    <property type="match status" value="1"/>
</dbReference>
<dbReference type="SMART" id="SM00054">
    <property type="entry name" value="EFh"/>
    <property type="match status" value="2"/>
</dbReference>
<feature type="transmembrane region" description="Helical" evidence="18">
    <location>
        <begin position="633"/>
        <end position="655"/>
    </location>
</feature>
<dbReference type="InterPro" id="IPR013112">
    <property type="entry name" value="FAD-bd_8"/>
</dbReference>
<evidence type="ECO:0000256" key="8">
    <source>
        <dbReference type="ARBA" id="ARBA00022827"/>
    </source>
</evidence>
<dbReference type="GO" id="GO:0004601">
    <property type="term" value="F:peroxidase activity"/>
    <property type="evidence" value="ECO:0007669"/>
    <property type="project" value="InterPro"/>
</dbReference>
<accession>A0A0B7AIC9</accession>
<dbReference type="SUPFAM" id="SSF48113">
    <property type="entry name" value="Heme-dependent peroxidases"/>
    <property type="match status" value="1"/>
</dbReference>
<evidence type="ECO:0000256" key="19">
    <source>
        <dbReference type="SAM" id="SignalP"/>
    </source>
</evidence>
<evidence type="ECO:0000256" key="6">
    <source>
        <dbReference type="ARBA" id="ARBA00022723"/>
    </source>
</evidence>
<keyword evidence="13 18" id="KW-0472">Membrane</keyword>
<dbReference type="Pfam" id="PF08022">
    <property type="entry name" value="FAD_binding_8"/>
    <property type="match status" value="1"/>
</dbReference>
<evidence type="ECO:0000256" key="9">
    <source>
        <dbReference type="ARBA" id="ARBA00022837"/>
    </source>
</evidence>
<keyword evidence="14" id="KW-0376">Hydrogen peroxide</keyword>
<dbReference type="InterPro" id="IPR019791">
    <property type="entry name" value="Haem_peroxidase_animal"/>
</dbReference>
<dbReference type="InterPro" id="IPR039261">
    <property type="entry name" value="FNR_nucleotide-bd"/>
</dbReference>
<dbReference type="CDD" id="cd00051">
    <property type="entry name" value="EFh"/>
    <property type="match status" value="1"/>
</dbReference>
<dbReference type="InterPro" id="IPR010255">
    <property type="entry name" value="Haem_peroxidase_sf"/>
</dbReference>
<evidence type="ECO:0000259" key="20">
    <source>
        <dbReference type="PROSITE" id="PS50222"/>
    </source>
</evidence>
<comment type="similarity">
    <text evidence="2">In the N-terminal section; belongs to the peroxidase family.</text>
</comment>
<evidence type="ECO:0000256" key="17">
    <source>
        <dbReference type="PIRSR" id="PIRSR619791-2"/>
    </source>
</evidence>
<feature type="domain" description="EF-hand" evidence="20">
    <location>
        <begin position="899"/>
        <end position="934"/>
    </location>
</feature>
<name>A0A0B7AIC9_9EUPU</name>
<proteinExistence type="inferred from homology"/>
<dbReference type="GO" id="GO:0020037">
    <property type="term" value="F:heme binding"/>
    <property type="evidence" value="ECO:0007669"/>
    <property type="project" value="InterPro"/>
</dbReference>
<evidence type="ECO:0000256" key="18">
    <source>
        <dbReference type="SAM" id="Phobius"/>
    </source>
</evidence>
<evidence type="ECO:0000256" key="4">
    <source>
        <dbReference type="ARBA" id="ARBA00022630"/>
    </source>
</evidence>
<evidence type="ECO:0000259" key="21">
    <source>
        <dbReference type="PROSITE" id="PS51384"/>
    </source>
</evidence>
<dbReference type="GO" id="GO:0016174">
    <property type="term" value="F:NAD(P)H oxidase H2O2-forming activity"/>
    <property type="evidence" value="ECO:0007669"/>
    <property type="project" value="UniProtKB-EC"/>
</dbReference>
<keyword evidence="10" id="KW-0521">NADP</keyword>
<reference evidence="22" key="1">
    <citation type="submission" date="2014-12" db="EMBL/GenBank/DDBJ databases">
        <title>Insight into the proteome of Arion vulgaris.</title>
        <authorList>
            <person name="Aradska J."/>
            <person name="Bulat T."/>
            <person name="Smidak R."/>
            <person name="Sarate P."/>
            <person name="Gangsoo J."/>
            <person name="Sialana F."/>
            <person name="Bilban M."/>
            <person name="Lubec G."/>
        </authorList>
    </citation>
    <scope>NUCLEOTIDE SEQUENCE</scope>
    <source>
        <tissue evidence="22">Skin</tissue>
    </source>
</reference>
<keyword evidence="19" id="KW-0732">Signal</keyword>
<evidence type="ECO:0000313" key="22">
    <source>
        <dbReference type="EMBL" id="CEK79836.1"/>
    </source>
</evidence>
<dbReference type="PROSITE" id="PS51384">
    <property type="entry name" value="FAD_FR"/>
    <property type="match status" value="1"/>
</dbReference>
<dbReference type="Gene3D" id="1.10.238.10">
    <property type="entry name" value="EF-hand"/>
    <property type="match status" value="1"/>
</dbReference>
<sequence length="1561" mass="178392">MSRTVYRLVFLIITVLIPCVLLNEEKERHPNDGWYNNLLHPDWGAIDTHLLRRSSNSYSDGVYQPAGPERPNPFTVSTTAFNGTDGLGSVRNRNALLVFFGQQLVEEIMDAQSPSCPVEFLNIPVPKGHKYNPQGIDGLEMPFRRARFDQRTGYSSNNPRKQLNEITPYLDGSVIYGAGKSLEDALREFKDGRLLTTSKEIKSSWPVYNNIRLPFANPPSPRDHFLRPVTRFRRFGNPRTYENPFLNALAVVWFRYHNYVAQEIQRQDSLNLLNDEQIFNAARKRVIAQYQKIVMYEWLPAWLSVNDQQQTFDISEFPYEGGKNNTYAGYDPNVHPAISAEFQAAAFRYGHTLVPSGVLTKKIAQNSCINSVRAVQAKFTTAKDKGDSNVTVEGIRLCNSYWVSQETLEGEPGIDEILRGMVFTRSGKEDNIIVSDIRELVFGPLEWSRRDIGAINIQRGRELGLKSYNDVRAAYGLPRQKTWNDINSLYPDILAKLQVMYGSTDAPDDLDLFPGGLLETVPDGPGELFKAITLDQFLRIRHGDRFWFENKANGLFTEKELEEIKDTTFFDILRNVTNALDEKINISRTQVFLCVSSTDPTNCQCSNPVFDENPIREDCVPLKRYDYFKGSEVSLLVTVVVVLLSLPATIGLMMCMARSRKNSLAASAEGPLPKRETGPNHFYATEWVGRSAHGLLNSREVKINLDDARMKILVTRVKGQVVRMIDLRRRVQPEEQRSRASTTRSNDKGYKLMILAVPGEIDLALHFPTQNDRDSAFSQLQAFFNKHNWEFHEGPPMAENIIWREAMTVDQRKHVLARFFKSVLAELSNDANNADSDQDRYTEEVLATKLTRTEFADALGLQPQSLFVRNMFLLVDSSGDGFVSFDEFKTYFGILYSGKPEQKAEMFFTMFDTSRTGKLTRENYKKMIMSLIELNEAGNSKTVKVDDLVDAVLKQAGKEELGYLTMEDFKNIIFSNADEIWKSAVLNLEVAGETQPLGKRKTVRDRAHNFVSQYKRATSMVISNRTSVRLGSKIESVPKTKFDKFVQTWTRYVNNRRRQIFWLALYTLVTLGIFVERAYYYSFEREHAGLRRMAGYGVSITRGAASAQMFTYSSLLVTMSRNTLTLFRETFLHQFIPFDNAHDMHIYVAAMAMLFTIMHVVGHLINFYHISTQSSMDLNCYFREFFRPTHVLANFHYWTFQTITGITGVLLVLVLVVLYVFASPYARQNVFKYFKTTHRLYIVVYILMFLHGAARLVQPPLWSYFFLGPMVLFVLDKLVSVSRNKVLLPVHKATMLPSGVTSLVFKRPLTFNYQSGQWVRIACPKLGKGEYHPFTLTSAPHEEHLSLHIRAVGPWTSNLRKLFDYTGKSSYPKIYLDGPFGESHQDWFRYPVSVLVGGGIGVTPFASILKDIANRTNDISRLPCQKVYFVWVTRTQQSFEWMTEIIRQVEVADSANYVDVQICITQMKEQFDLRTTLLYICERHFQKIAGVSMFTGLRATTHFGRPKFPGFFRSLKTVHQDVGQIGVFSCGPPAMTSNVQQACTEQNAFTGPSLIHHFENF</sequence>
<organism evidence="22">
    <name type="scientific">Arion vulgaris</name>
    <dbReference type="NCBI Taxonomy" id="1028688"/>
    <lineage>
        <taxon>Eukaryota</taxon>
        <taxon>Metazoa</taxon>
        <taxon>Spiralia</taxon>
        <taxon>Lophotrochozoa</taxon>
        <taxon>Mollusca</taxon>
        <taxon>Gastropoda</taxon>
        <taxon>Heterobranchia</taxon>
        <taxon>Euthyneura</taxon>
        <taxon>Panpulmonata</taxon>
        <taxon>Eupulmonata</taxon>
        <taxon>Stylommatophora</taxon>
        <taxon>Helicina</taxon>
        <taxon>Arionoidea</taxon>
        <taxon>Arionidae</taxon>
        <taxon>Arion</taxon>
    </lineage>
</organism>
<dbReference type="InterPro" id="IPR017927">
    <property type="entry name" value="FAD-bd_FR_type"/>
</dbReference>
<keyword evidence="9" id="KW-0106">Calcium</keyword>
<feature type="transmembrane region" description="Helical" evidence="18">
    <location>
        <begin position="1100"/>
        <end position="1119"/>
    </location>
</feature>
<evidence type="ECO:0000256" key="13">
    <source>
        <dbReference type="ARBA" id="ARBA00023136"/>
    </source>
</evidence>
<dbReference type="PROSITE" id="PS50292">
    <property type="entry name" value="PEROXIDASE_3"/>
    <property type="match status" value="1"/>
</dbReference>
<feature type="transmembrane region" description="Helical" evidence="18">
    <location>
        <begin position="1060"/>
        <end position="1080"/>
    </location>
</feature>
<evidence type="ECO:0000256" key="10">
    <source>
        <dbReference type="ARBA" id="ARBA00022857"/>
    </source>
</evidence>
<evidence type="ECO:0000256" key="3">
    <source>
        <dbReference type="ARBA" id="ARBA00012698"/>
    </source>
</evidence>
<comment type="catalytic activity">
    <reaction evidence="16">
        <text>NADPH + O2 + H(+) = H2O2 + NADP(+)</text>
        <dbReference type="Rhea" id="RHEA:11260"/>
        <dbReference type="ChEBI" id="CHEBI:15378"/>
        <dbReference type="ChEBI" id="CHEBI:15379"/>
        <dbReference type="ChEBI" id="CHEBI:16240"/>
        <dbReference type="ChEBI" id="CHEBI:57783"/>
        <dbReference type="ChEBI" id="CHEBI:58349"/>
        <dbReference type="EC" id="1.6.3.1"/>
    </reaction>
</comment>
<dbReference type="PANTHER" id="PTHR11972:SF208">
    <property type="entry name" value="DUAL OXIDASE-LIKE PROTEIN"/>
    <property type="match status" value="1"/>
</dbReference>
<feature type="transmembrane region" description="Helical" evidence="18">
    <location>
        <begin position="1240"/>
        <end position="1256"/>
    </location>
</feature>
<feature type="signal peptide" evidence="19">
    <location>
        <begin position="1"/>
        <end position="22"/>
    </location>
</feature>
<evidence type="ECO:0000256" key="2">
    <source>
        <dbReference type="ARBA" id="ARBA00005644"/>
    </source>
</evidence>
<comment type="subcellular location">
    <subcellularLocation>
        <location evidence="1">Apical cell membrane</location>
        <topology evidence="1">Multi-pass membrane protein</topology>
    </subcellularLocation>
</comment>
<evidence type="ECO:0000256" key="15">
    <source>
        <dbReference type="ARBA" id="ARBA00047455"/>
    </source>
</evidence>
<feature type="domain" description="EF-hand" evidence="20">
    <location>
        <begin position="863"/>
        <end position="898"/>
    </location>
</feature>
<dbReference type="InterPro" id="IPR013130">
    <property type="entry name" value="Fe3_Rdtase_TM_dom"/>
</dbReference>
<dbReference type="Gene3D" id="3.40.50.80">
    <property type="entry name" value="Nucleotide-binding domain of ferredoxin-NADP reductase (FNR) module"/>
    <property type="match status" value="1"/>
</dbReference>
<dbReference type="EMBL" id="HACG01032971">
    <property type="protein sequence ID" value="CEK79836.1"/>
    <property type="molecule type" value="Transcribed_RNA"/>
</dbReference>
<dbReference type="InterPro" id="IPR002048">
    <property type="entry name" value="EF_hand_dom"/>
</dbReference>
<evidence type="ECO:0000256" key="7">
    <source>
        <dbReference type="ARBA" id="ARBA00022737"/>
    </source>
</evidence>
<dbReference type="InterPro" id="IPR050369">
    <property type="entry name" value="RBOH/FRE"/>
</dbReference>
<dbReference type="GO" id="GO:0005509">
    <property type="term" value="F:calcium ion binding"/>
    <property type="evidence" value="ECO:0007669"/>
    <property type="project" value="InterPro"/>
</dbReference>
<comment type="catalytic activity">
    <reaction evidence="15">
        <text>NADH + O2 + H(+) = H2O2 + NAD(+)</text>
        <dbReference type="Rhea" id="RHEA:11264"/>
        <dbReference type="ChEBI" id="CHEBI:15378"/>
        <dbReference type="ChEBI" id="CHEBI:15379"/>
        <dbReference type="ChEBI" id="CHEBI:16240"/>
        <dbReference type="ChEBI" id="CHEBI:57540"/>
        <dbReference type="ChEBI" id="CHEBI:57945"/>
        <dbReference type="EC" id="1.6.3.1"/>
    </reaction>
</comment>
<feature type="transmembrane region" description="Helical" evidence="18">
    <location>
        <begin position="1195"/>
        <end position="1220"/>
    </location>
</feature>
<feature type="domain" description="FAD-binding FR-type" evidence="21">
    <location>
        <begin position="1283"/>
        <end position="1386"/>
    </location>
</feature>
<dbReference type="InterPro" id="IPR013121">
    <property type="entry name" value="Fe_red_NAD-bd_6"/>
</dbReference>
<evidence type="ECO:0000256" key="11">
    <source>
        <dbReference type="ARBA" id="ARBA00022989"/>
    </source>
</evidence>
<dbReference type="GO" id="GO:0009653">
    <property type="term" value="P:anatomical structure morphogenesis"/>
    <property type="evidence" value="ECO:0007669"/>
    <property type="project" value="UniProtKB-ARBA"/>
</dbReference>
<keyword evidence="14" id="KW-0575">Peroxidase</keyword>
<dbReference type="GO" id="GO:0006979">
    <property type="term" value="P:response to oxidative stress"/>
    <property type="evidence" value="ECO:0007669"/>
    <property type="project" value="InterPro"/>
</dbReference>
<dbReference type="Gene3D" id="1.10.640.10">
    <property type="entry name" value="Haem peroxidase domain superfamily, animal type"/>
    <property type="match status" value="1"/>
</dbReference>
<evidence type="ECO:0000256" key="14">
    <source>
        <dbReference type="ARBA" id="ARBA00023324"/>
    </source>
</evidence>
<protein>
    <recommendedName>
        <fullName evidence="3">NAD(P)H oxidase (H2O2-forming)</fullName>
        <ecNumber evidence="3">1.6.3.1</ecNumber>
    </recommendedName>
</protein>
<dbReference type="GO" id="GO:0043020">
    <property type="term" value="C:NADPH oxidase complex"/>
    <property type="evidence" value="ECO:0007669"/>
    <property type="project" value="TreeGrafter"/>
</dbReference>
<dbReference type="SFLD" id="SFLDS00052">
    <property type="entry name" value="Ferric_Reductase_Domain"/>
    <property type="match status" value="1"/>
</dbReference>
<dbReference type="GO" id="GO:0042554">
    <property type="term" value="P:superoxide anion generation"/>
    <property type="evidence" value="ECO:0007669"/>
    <property type="project" value="TreeGrafter"/>
</dbReference>